<dbReference type="RefSeq" id="WP_130058839.1">
    <property type="nucleotide sequence ID" value="NZ_JADNPJ010000009.1"/>
</dbReference>
<keyword evidence="2" id="KW-0732">Signal</keyword>
<gene>
    <name evidence="4" type="ORF">F3F73_12690</name>
</gene>
<sequence length="424" mass="48303">MKKIFILSVLVFFTIGAQATKGNKDLITIQITPDHYDWNYKIGEPAHFTISLFRDQQKLNNIKIEYAVGPEKMVPIQKDSVLLKNGSVTIKSPGMQQPGFLSCEVRATVDGFSYRNLINIAYDCELIRPTTLLPKDFRSFWNDQICRMREYPMKSEMTFIPEESDADVKVYRVKVTHYIRGNYLYGILCIPNKEGRFPAVLRLPGAGVTKHTGDKELARLGVITFQIGIHGIPLDLKAEAYGSLQFGALKDYMYHRMNDRENYYYNRVFLGCIRANDFLTALPQYDGKNLAAYGGSQGGALTLVTAALDSRVKYLAAFYPALCDIGGYAHNRAGGWFGVKELTPEETKVLAYYDVVNFARYIRIPGFYSWGYSDETCPPTSFYSAYNIIKAPKELYLLKETGHWRYPEQNIKVNQWLIDKLTGK</sequence>
<proteinExistence type="predicted"/>
<dbReference type="GO" id="GO:0052689">
    <property type="term" value="F:carboxylic ester hydrolase activity"/>
    <property type="evidence" value="ECO:0007669"/>
    <property type="project" value="TreeGrafter"/>
</dbReference>
<comment type="caution">
    <text evidence="4">The sequence shown here is derived from an EMBL/GenBank/DDBJ whole genome shotgun (WGS) entry which is preliminary data.</text>
</comment>
<feature type="active site" description="Nucleophile" evidence="1">
    <location>
        <position position="296"/>
    </location>
</feature>
<feature type="active site" description="Charge relay system" evidence="1">
    <location>
        <position position="374"/>
    </location>
</feature>
<dbReference type="InterPro" id="IPR008391">
    <property type="entry name" value="AXE1_dom"/>
</dbReference>
<dbReference type="PANTHER" id="PTHR40111">
    <property type="entry name" value="CEPHALOSPORIN-C DEACETYLASE"/>
    <property type="match status" value="1"/>
</dbReference>
<dbReference type="GO" id="GO:0005976">
    <property type="term" value="P:polysaccharide metabolic process"/>
    <property type="evidence" value="ECO:0007669"/>
    <property type="project" value="TreeGrafter"/>
</dbReference>
<dbReference type="Proteomes" id="UP000422221">
    <property type="component" value="Unassembled WGS sequence"/>
</dbReference>
<dbReference type="PANTHER" id="PTHR40111:SF1">
    <property type="entry name" value="CEPHALOSPORIN-C DEACETYLASE"/>
    <property type="match status" value="1"/>
</dbReference>
<feature type="signal peptide" evidence="2">
    <location>
        <begin position="1"/>
        <end position="19"/>
    </location>
</feature>
<reference evidence="4 5" key="1">
    <citation type="journal article" date="2019" name="Nat. Med.">
        <title>A library of human gut bacterial isolates paired with longitudinal multiomics data enables mechanistic microbiome research.</title>
        <authorList>
            <person name="Poyet M."/>
            <person name="Groussin M."/>
            <person name="Gibbons S.M."/>
            <person name="Avila-Pacheco J."/>
            <person name="Jiang X."/>
            <person name="Kearney S.M."/>
            <person name="Perrotta A.R."/>
            <person name="Berdy B."/>
            <person name="Zhao S."/>
            <person name="Lieberman T.D."/>
            <person name="Swanson P.K."/>
            <person name="Smith M."/>
            <person name="Roesemann S."/>
            <person name="Alexander J.E."/>
            <person name="Rich S.A."/>
            <person name="Livny J."/>
            <person name="Vlamakis H."/>
            <person name="Clish C."/>
            <person name="Bullock K."/>
            <person name="Deik A."/>
            <person name="Scott J."/>
            <person name="Pierce K.A."/>
            <person name="Xavier R.J."/>
            <person name="Alm E.J."/>
        </authorList>
    </citation>
    <scope>NUCLEOTIDE SEQUENCE [LARGE SCALE GENOMIC DNA]</scope>
    <source>
        <strain evidence="4 5">BIOML-A10</strain>
    </source>
</reference>
<feature type="active site" description="Charge relay system" evidence="1">
    <location>
        <position position="403"/>
    </location>
</feature>
<dbReference type="Pfam" id="PF05448">
    <property type="entry name" value="AXE1"/>
    <property type="match status" value="1"/>
</dbReference>
<feature type="chain" id="PRO_5029720010" evidence="2">
    <location>
        <begin position="20"/>
        <end position="424"/>
    </location>
</feature>
<dbReference type="AlphaFoldDB" id="A0A7J4XHR9"/>
<feature type="domain" description="Acetyl xylan esterase" evidence="3">
    <location>
        <begin position="128"/>
        <end position="418"/>
    </location>
</feature>
<dbReference type="Gene3D" id="3.40.50.1820">
    <property type="entry name" value="alpha/beta hydrolase"/>
    <property type="match status" value="1"/>
</dbReference>
<evidence type="ECO:0000259" key="3">
    <source>
        <dbReference type="Pfam" id="PF05448"/>
    </source>
</evidence>
<evidence type="ECO:0000256" key="2">
    <source>
        <dbReference type="SAM" id="SignalP"/>
    </source>
</evidence>
<evidence type="ECO:0000313" key="5">
    <source>
        <dbReference type="Proteomes" id="UP000422221"/>
    </source>
</evidence>
<accession>A0A7J4XHR9</accession>
<dbReference type="InterPro" id="IPR039069">
    <property type="entry name" value="CE7"/>
</dbReference>
<name>A0A7J4XHR9_9BACE</name>
<dbReference type="InterPro" id="IPR029058">
    <property type="entry name" value="AB_hydrolase_fold"/>
</dbReference>
<evidence type="ECO:0000256" key="1">
    <source>
        <dbReference type="PIRSR" id="PIRSR639069-1"/>
    </source>
</evidence>
<dbReference type="EMBL" id="VWMK01000012">
    <property type="protein sequence ID" value="KAA3763870.1"/>
    <property type="molecule type" value="Genomic_DNA"/>
</dbReference>
<dbReference type="SUPFAM" id="SSF53474">
    <property type="entry name" value="alpha/beta-Hydrolases"/>
    <property type="match status" value="1"/>
</dbReference>
<organism evidence="4 5">
    <name type="scientific">Bacteroides salyersiae</name>
    <dbReference type="NCBI Taxonomy" id="291644"/>
    <lineage>
        <taxon>Bacteria</taxon>
        <taxon>Pseudomonadati</taxon>
        <taxon>Bacteroidota</taxon>
        <taxon>Bacteroidia</taxon>
        <taxon>Bacteroidales</taxon>
        <taxon>Bacteroidaceae</taxon>
        <taxon>Bacteroides</taxon>
    </lineage>
</organism>
<evidence type="ECO:0000313" key="4">
    <source>
        <dbReference type="EMBL" id="KAA3763870.1"/>
    </source>
</evidence>
<protein>
    <submittedName>
        <fullName evidence="4">Acetylxylan esterase</fullName>
    </submittedName>
</protein>